<dbReference type="PROSITE" id="PS00606">
    <property type="entry name" value="KS3_1"/>
    <property type="match status" value="1"/>
</dbReference>
<dbReference type="InterPro" id="IPR014030">
    <property type="entry name" value="Ketoacyl_synth_N"/>
</dbReference>
<sequence>MSVRITGIGVVSAIGLSVKENLLSLKTGKSGIGPVQYLDEKRGLLVGEVKASNQELLEYLEIKNKNISRTSQLGLAAARQALGTTGMDASIKTGIISATSVGGMDRSEDFYVDYLSGDHPDYNLLRSHDSGNTTERIAAELGISGYINTLSTACSSGVNAIMLGARLLLNGKLDRVLVGGTDALTKFTINGFRSLMIYDDQWCRPFDESRTGLNLGEGAGFLLLENEKSIALSGNKTLCYVNGWANAADAYHQTASSPDGKGATLAIQKAISLSGIDVKNISYINAHGTGTKNNDLSESVALKNVFGDQIPPFSSTKPFTGHTLAAAGAIESVFSILAITNQLIYPNLNFQNPIEGTGLVPVTSLLTNKPVKAVLSNSFGFGGNNSSIVFSSDN</sequence>
<dbReference type="PANTHER" id="PTHR11712">
    <property type="entry name" value="POLYKETIDE SYNTHASE-RELATED"/>
    <property type="match status" value="1"/>
</dbReference>
<dbReference type="InterPro" id="IPR000794">
    <property type="entry name" value="Beta-ketoacyl_synthase"/>
</dbReference>
<reference evidence="5 6" key="1">
    <citation type="submission" date="2019-03" db="EMBL/GenBank/DDBJ databases">
        <title>Dyadobacter AR-3-6 sp. nov., isolated from arctic soil.</title>
        <authorList>
            <person name="Chaudhary D.K."/>
        </authorList>
    </citation>
    <scope>NUCLEOTIDE SEQUENCE [LARGE SCALE GENOMIC DNA]</scope>
    <source>
        <strain evidence="5 6">AR-3-6</strain>
    </source>
</reference>
<feature type="domain" description="Ketosynthase family 3 (KS3)" evidence="4">
    <location>
        <begin position="1"/>
        <end position="392"/>
    </location>
</feature>
<dbReference type="PROSITE" id="PS52004">
    <property type="entry name" value="KS3_2"/>
    <property type="match status" value="1"/>
</dbReference>
<dbReference type="Pfam" id="PF02801">
    <property type="entry name" value="Ketoacyl-synt_C"/>
    <property type="match status" value="1"/>
</dbReference>
<evidence type="ECO:0000256" key="2">
    <source>
        <dbReference type="ARBA" id="ARBA00022679"/>
    </source>
</evidence>
<dbReference type="SMART" id="SM00825">
    <property type="entry name" value="PKS_KS"/>
    <property type="match status" value="1"/>
</dbReference>
<dbReference type="InterPro" id="IPR018201">
    <property type="entry name" value="Ketoacyl_synth_AS"/>
</dbReference>
<organism evidence="5 6">
    <name type="scientific">Dyadobacter psychrotolerans</name>
    <dbReference type="NCBI Taxonomy" id="2541721"/>
    <lineage>
        <taxon>Bacteria</taxon>
        <taxon>Pseudomonadati</taxon>
        <taxon>Bacteroidota</taxon>
        <taxon>Cytophagia</taxon>
        <taxon>Cytophagales</taxon>
        <taxon>Spirosomataceae</taxon>
        <taxon>Dyadobacter</taxon>
    </lineage>
</organism>
<comment type="similarity">
    <text evidence="1 3">Belongs to the thiolase-like superfamily. Beta-ketoacyl-ACP synthases family.</text>
</comment>
<dbReference type="AlphaFoldDB" id="A0A4R5DEJ3"/>
<gene>
    <name evidence="5" type="ORF">E0F88_28735</name>
</gene>
<comment type="caution">
    <text evidence="5">The sequence shown here is derived from an EMBL/GenBank/DDBJ whole genome shotgun (WGS) entry which is preliminary data.</text>
</comment>
<dbReference type="Proteomes" id="UP000294850">
    <property type="component" value="Unassembled WGS sequence"/>
</dbReference>
<dbReference type="Gene3D" id="3.40.47.10">
    <property type="match status" value="1"/>
</dbReference>
<evidence type="ECO:0000313" key="6">
    <source>
        <dbReference type="Proteomes" id="UP000294850"/>
    </source>
</evidence>
<evidence type="ECO:0000256" key="3">
    <source>
        <dbReference type="RuleBase" id="RU003694"/>
    </source>
</evidence>
<dbReference type="SUPFAM" id="SSF53901">
    <property type="entry name" value="Thiolase-like"/>
    <property type="match status" value="2"/>
</dbReference>
<proteinExistence type="inferred from homology"/>
<dbReference type="CDD" id="cd00834">
    <property type="entry name" value="KAS_I_II"/>
    <property type="match status" value="1"/>
</dbReference>
<accession>A0A4R5DEJ3</accession>
<keyword evidence="6" id="KW-1185">Reference proteome</keyword>
<dbReference type="EMBL" id="SMFL01000016">
    <property type="protein sequence ID" value="TDE10281.1"/>
    <property type="molecule type" value="Genomic_DNA"/>
</dbReference>
<name>A0A4R5DEJ3_9BACT</name>
<evidence type="ECO:0000313" key="5">
    <source>
        <dbReference type="EMBL" id="TDE10281.1"/>
    </source>
</evidence>
<dbReference type="InterPro" id="IPR014031">
    <property type="entry name" value="Ketoacyl_synth_C"/>
</dbReference>
<keyword evidence="2 3" id="KW-0808">Transferase</keyword>
<dbReference type="InterPro" id="IPR016039">
    <property type="entry name" value="Thiolase-like"/>
</dbReference>
<dbReference type="RefSeq" id="WP_131961789.1">
    <property type="nucleotide sequence ID" value="NZ_SMFL01000016.1"/>
</dbReference>
<dbReference type="GO" id="GO:0005829">
    <property type="term" value="C:cytosol"/>
    <property type="evidence" value="ECO:0007669"/>
    <property type="project" value="TreeGrafter"/>
</dbReference>
<dbReference type="InterPro" id="IPR020841">
    <property type="entry name" value="PKS_Beta-ketoAc_synthase_dom"/>
</dbReference>
<dbReference type="GO" id="GO:0004315">
    <property type="term" value="F:3-oxoacyl-[acyl-carrier-protein] synthase activity"/>
    <property type="evidence" value="ECO:0007669"/>
    <property type="project" value="InterPro"/>
</dbReference>
<evidence type="ECO:0000256" key="1">
    <source>
        <dbReference type="ARBA" id="ARBA00008467"/>
    </source>
</evidence>
<protein>
    <submittedName>
        <fullName evidence="5">Beta-ketoacyl-[acyl-carrier-protein] synthase family protein</fullName>
    </submittedName>
</protein>
<dbReference type="GO" id="GO:0006633">
    <property type="term" value="P:fatty acid biosynthetic process"/>
    <property type="evidence" value="ECO:0007669"/>
    <property type="project" value="InterPro"/>
</dbReference>
<dbReference type="OrthoDB" id="9808669at2"/>
<evidence type="ECO:0000259" key="4">
    <source>
        <dbReference type="PROSITE" id="PS52004"/>
    </source>
</evidence>
<dbReference type="PANTHER" id="PTHR11712:SF336">
    <property type="entry name" value="3-OXOACYL-[ACYL-CARRIER-PROTEIN] SYNTHASE, MITOCHONDRIAL"/>
    <property type="match status" value="1"/>
</dbReference>
<dbReference type="Pfam" id="PF00109">
    <property type="entry name" value="ketoacyl-synt"/>
    <property type="match status" value="1"/>
</dbReference>